<accession>A0A7T7XJY3</accession>
<feature type="signal peptide" evidence="1">
    <location>
        <begin position="1"/>
        <end position="24"/>
    </location>
</feature>
<dbReference type="Pfam" id="PF18050">
    <property type="entry name" value="Cyclophil_like2"/>
    <property type="match status" value="1"/>
</dbReference>
<keyword evidence="4" id="KW-1185">Reference proteome</keyword>
<dbReference type="InterPro" id="IPR041183">
    <property type="entry name" value="Cyclophilin-like"/>
</dbReference>
<reference evidence="3" key="1">
    <citation type="submission" date="2021-01" db="EMBL/GenBank/DDBJ databases">
        <title>Description of Breznakiella homolactica.</title>
        <authorList>
            <person name="Song Y."/>
            <person name="Brune A."/>
        </authorList>
    </citation>
    <scope>NUCLEOTIDE SEQUENCE</scope>
    <source>
        <strain evidence="3">RmG30</strain>
    </source>
</reference>
<gene>
    <name evidence="3" type="ORF">JFL75_12685</name>
</gene>
<evidence type="ECO:0000313" key="3">
    <source>
        <dbReference type="EMBL" id="QQO07794.1"/>
    </source>
</evidence>
<protein>
    <recommendedName>
        <fullName evidence="2">Cyclophilin-like domain-containing protein</fullName>
    </recommendedName>
</protein>
<dbReference type="SUPFAM" id="SSF50891">
    <property type="entry name" value="Cyclophilin-like"/>
    <property type="match status" value="1"/>
</dbReference>
<evidence type="ECO:0000259" key="2">
    <source>
        <dbReference type="Pfam" id="PF18050"/>
    </source>
</evidence>
<feature type="chain" id="PRO_5031573076" description="Cyclophilin-like domain-containing protein" evidence="1">
    <location>
        <begin position="25"/>
        <end position="157"/>
    </location>
</feature>
<dbReference type="AlphaFoldDB" id="A0A7T7XJY3"/>
<name>A0A7T7XJY3_9SPIR</name>
<organism evidence="3 4">
    <name type="scientific">Breznakiella homolactica</name>
    <dbReference type="NCBI Taxonomy" id="2798577"/>
    <lineage>
        <taxon>Bacteria</taxon>
        <taxon>Pseudomonadati</taxon>
        <taxon>Spirochaetota</taxon>
        <taxon>Spirochaetia</taxon>
        <taxon>Spirochaetales</taxon>
        <taxon>Breznakiellaceae</taxon>
        <taxon>Breznakiella</taxon>
    </lineage>
</organism>
<keyword evidence="1" id="KW-0732">Signal</keyword>
<evidence type="ECO:0000256" key="1">
    <source>
        <dbReference type="SAM" id="SignalP"/>
    </source>
</evidence>
<dbReference type="Proteomes" id="UP000595917">
    <property type="component" value="Chromosome"/>
</dbReference>
<proteinExistence type="predicted"/>
<dbReference type="Gene3D" id="2.40.100.20">
    <property type="match status" value="1"/>
</dbReference>
<sequence length="157" mass="16511">MGKLPTRILAAVLFALCFTVCSLAAGAGETGANADGEFMADITITIGGETFAAGLYDNVTARTLLAMLPLTMAMSDLNGNEKFFRLGESLPASSTEHPAVIRAGEIMLWSGNTLVLFYETFSNSYGGYVRLGMAEDTSRLRAALGRGNVTVTITAAN</sequence>
<dbReference type="EMBL" id="CP067089">
    <property type="protein sequence ID" value="QQO07794.1"/>
    <property type="molecule type" value="Genomic_DNA"/>
</dbReference>
<evidence type="ECO:0000313" key="4">
    <source>
        <dbReference type="Proteomes" id="UP000595917"/>
    </source>
</evidence>
<dbReference type="InterPro" id="IPR029000">
    <property type="entry name" value="Cyclophilin-like_dom_sf"/>
</dbReference>
<dbReference type="RefSeq" id="WP_215625100.1">
    <property type="nucleotide sequence ID" value="NZ_CP067089.2"/>
</dbReference>
<dbReference type="KEGG" id="bhc:JFL75_12685"/>
<feature type="domain" description="Cyclophilin-like" evidence="2">
    <location>
        <begin position="44"/>
        <end position="153"/>
    </location>
</feature>